<dbReference type="CDD" id="cd04301">
    <property type="entry name" value="NAT_SF"/>
    <property type="match status" value="1"/>
</dbReference>
<evidence type="ECO:0000313" key="5">
    <source>
        <dbReference type="Proteomes" id="UP000316988"/>
    </source>
</evidence>
<evidence type="ECO:0000313" key="4">
    <source>
        <dbReference type="EMBL" id="TSD68522.1"/>
    </source>
</evidence>
<comment type="caution">
    <text evidence="4">The sequence shown here is derived from an EMBL/GenBank/DDBJ whole genome shotgun (WGS) entry which is preliminary data.</text>
</comment>
<evidence type="ECO:0000259" key="3">
    <source>
        <dbReference type="PROSITE" id="PS51186"/>
    </source>
</evidence>
<reference evidence="4 5" key="1">
    <citation type="submission" date="2019-07" db="EMBL/GenBank/DDBJ databases">
        <authorList>
            <person name="Zhao L.H."/>
        </authorList>
    </citation>
    <scope>NUCLEOTIDE SEQUENCE [LARGE SCALE GENOMIC DNA]</scope>
    <source>
        <strain evidence="4 5">Co35</strain>
    </source>
</reference>
<dbReference type="GO" id="GO:0016747">
    <property type="term" value="F:acyltransferase activity, transferring groups other than amino-acyl groups"/>
    <property type="evidence" value="ECO:0007669"/>
    <property type="project" value="InterPro"/>
</dbReference>
<organism evidence="4 5">
    <name type="scientific">Aeromicrobium piscarium</name>
    <dbReference type="NCBI Taxonomy" id="2590901"/>
    <lineage>
        <taxon>Bacteria</taxon>
        <taxon>Bacillati</taxon>
        <taxon>Actinomycetota</taxon>
        <taxon>Actinomycetes</taxon>
        <taxon>Propionibacteriales</taxon>
        <taxon>Nocardioidaceae</taxon>
        <taxon>Aeromicrobium</taxon>
    </lineage>
</organism>
<dbReference type="Gene3D" id="3.40.630.30">
    <property type="match status" value="1"/>
</dbReference>
<dbReference type="Pfam" id="PF00583">
    <property type="entry name" value="Acetyltransf_1"/>
    <property type="match status" value="1"/>
</dbReference>
<name>A0A554SQ89_9ACTN</name>
<evidence type="ECO:0000256" key="2">
    <source>
        <dbReference type="ARBA" id="ARBA00023315"/>
    </source>
</evidence>
<feature type="domain" description="N-acetyltransferase" evidence="3">
    <location>
        <begin position="6"/>
        <end position="150"/>
    </location>
</feature>
<dbReference type="PANTHER" id="PTHR43877:SF2">
    <property type="entry name" value="AMINOALKYLPHOSPHONATE N-ACETYLTRANSFERASE-RELATED"/>
    <property type="match status" value="1"/>
</dbReference>
<dbReference type="InterPro" id="IPR016181">
    <property type="entry name" value="Acyl_CoA_acyltransferase"/>
</dbReference>
<dbReference type="OrthoDB" id="70840at2"/>
<keyword evidence="2" id="KW-0012">Acyltransferase</keyword>
<dbReference type="InterPro" id="IPR000182">
    <property type="entry name" value="GNAT_dom"/>
</dbReference>
<dbReference type="RefSeq" id="WP_143911462.1">
    <property type="nucleotide sequence ID" value="NZ_VLNT01000001.1"/>
</dbReference>
<gene>
    <name evidence="4" type="ORF">FNM00_02740</name>
</gene>
<dbReference type="EMBL" id="VLNT01000001">
    <property type="protein sequence ID" value="TSD68522.1"/>
    <property type="molecule type" value="Genomic_DNA"/>
</dbReference>
<proteinExistence type="predicted"/>
<dbReference type="PANTHER" id="PTHR43877">
    <property type="entry name" value="AMINOALKYLPHOSPHONATE N-ACETYLTRANSFERASE-RELATED-RELATED"/>
    <property type="match status" value="1"/>
</dbReference>
<evidence type="ECO:0000256" key="1">
    <source>
        <dbReference type="ARBA" id="ARBA00022679"/>
    </source>
</evidence>
<dbReference type="InterPro" id="IPR050832">
    <property type="entry name" value="Bact_Acetyltransf"/>
</dbReference>
<keyword evidence="5" id="KW-1185">Reference proteome</keyword>
<accession>A0A554SQ89</accession>
<protein>
    <submittedName>
        <fullName evidence="4">GNAT family N-acetyltransferase</fullName>
    </submittedName>
</protein>
<dbReference type="PROSITE" id="PS51186">
    <property type="entry name" value="GNAT"/>
    <property type="match status" value="1"/>
</dbReference>
<dbReference type="SUPFAM" id="SSF55729">
    <property type="entry name" value="Acyl-CoA N-acyltransferases (Nat)"/>
    <property type="match status" value="1"/>
</dbReference>
<dbReference type="AlphaFoldDB" id="A0A554SQ89"/>
<keyword evidence="1 4" id="KW-0808">Transferase</keyword>
<sequence length="150" mass="16353">MRWHEMPYDDPDVVALMSLMSVEMNLLYGRPAEEAPPGAPVGPGEMALTLLGDREGAPVATASLRRVGEDLELKRMYVAADARGEGMGASLLERTETEARRRGVRRLVLHTGEQQTAAVALYRSRGYQPIGSLPGYEDVPGSLFLARSLI</sequence>
<dbReference type="Proteomes" id="UP000316988">
    <property type="component" value="Unassembled WGS sequence"/>
</dbReference>